<dbReference type="GO" id="GO:0003677">
    <property type="term" value="F:DNA binding"/>
    <property type="evidence" value="ECO:0007669"/>
    <property type="project" value="UniProtKB-KW"/>
</dbReference>
<sequence>MLQLAAESHSNSDIAARLSRSPRTVEMHRANLMRKLGLQNPADLILYAVRRGLIDVGRDEYGAGDRPNTVPIR</sequence>
<organism evidence="6">
    <name type="scientific">uncultured Chloroflexota bacterium</name>
    <dbReference type="NCBI Taxonomy" id="166587"/>
    <lineage>
        <taxon>Bacteria</taxon>
        <taxon>Bacillati</taxon>
        <taxon>Chloroflexota</taxon>
        <taxon>environmental samples</taxon>
    </lineage>
</organism>
<keyword evidence="3" id="KW-0804">Transcription</keyword>
<evidence type="ECO:0000256" key="2">
    <source>
        <dbReference type="ARBA" id="ARBA00023125"/>
    </source>
</evidence>
<evidence type="ECO:0000256" key="4">
    <source>
        <dbReference type="SAM" id="MobiDB-lite"/>
    </source>
</evidence>
<dbReference type="InterPro" id="IPR036388">
    <property type="entry name" value="WH-like_DNA-bd_sf"/>
</dbReference>
<evidence type="ECO:0000259" key="5">
    <source>
        <dbReference type="PROSITE" id="PS50043"/>
    </source>
</evidence>
<dbReference type="PANTHER" id="PTHR44688:SF16">
    <property type="entry name" value="DNA-BINDING TRANSCRIPTIONAL ACTIVATOR DEVR_DOSR"/>
    <property type="match status" value="1"/>
</dbReference>
<dbReference type="InterPro" id="IPR016032">
    <property type="entry name" value="Sig_transdc_resp-reg_C-effctor"/>
</dbReference>
<name>A0A6J4IU59_9CHLR</name>
<dbReference type="AlphaFoldDB" id="A0A6J4IU59"/>
<dbReference type="CDD" id="cd06170">
    <property type="entry name" value="LuxR_C_like"/>
    <property type="match status" value="1"/>
</dbReference>
<proteinExistence type="predicted"/>
<keyword evidence="1" id="KW-0805">Transcription regulation</keyword>
<dbReference type="PRINTS" id="PR00038">
    <property type="entry name" value="HTHLUXR"/>
</dbReference>
<feature type="domain" description="HTH luxR-type" evidence="5">
    <location>
        <begin position="1"/>
        <end position="52"/>
    </location>
</feature>
<dbReference type="Pfam" id="PF00196">
    <property type="entry name" value="GerE"/>
    <property type="match status" value="1"/>
</dbReference>
<dbReference type="GO" id="GO:0006355">
    <property type="term" value="P:regulation of DNA-templated transcription"/>
    <property type="evidence" value="ECO:0007669"/>
    <property type="project" value="InterPro"/>
</dbReference>
<reference evidence="6" key="1">
    <citation type="submission" date="2020-02" db="EMBL/GenBank/DDBJ databases">
        <authorList>
            <person name="Meier V. D."/>
        </authorList>
    </citation>
    <scope>NUCLEOTIDE SEQUENCE</scope>
    <source>
        <strain evidence="6">AVDCRST_MAG77</strain>
    </source>
</reference>
<keyword evidence="2" id="KW-0238">DNA-binding</keyword>
<dbReference type="PANTHER" id="PTHR44688">
    <property type="entry name" value="DNA-BINDING TRANSCRIPTIONAL ACTIVATOR DEVR_DOSR"/>
    <property type="match status" value="1"/>
</dbReference>
<accession>A0A6J4IU59</accession>
<evidence type="ECO:0000256" key="1">
    <source>
        <dbReference type="ARBA" id="ARBA00023015"/>
    </source>
</evidence>
<dbReference type="SUPFAM" id="SSF46894">
    <property type="entry name" value="C-terminal effector domain of the bipartite response regulators"/>
    <property type="match status" value="1"/>
</dbReference>
<evidence type="ECO:0000313" key="6">
    <source>
        <dbReference type="EMBL" id="CAA9260108.1"/>
    </source>
</evidence>
<dbReference type="SMART" id="SM00421">
    <property type="entry name" value="HTH_LUXR"/>
    <property type="match status" value="1"/>
</dbReference>
<gene>
    <name evidence="6" type="ORF">AVDCRST_MAG77-2528</name>
</gene>
<feature type="region of interest" description="Disordered" evidence="4">
    <location>
        <begin position="1"/>
        <end position="21"/>
    </location>
</feature>
<dbReference type="Gene3D" id="1.10.10.10">
    <property type="entry name" value="Winged helix-like DNA-binding domain superfamily/Winged helix DNA-binding domain"/>
    <property type="match status" value="1"/>
</dbReference>
<dbReference type="InterPro" id="IPR000792">
    <property type="entry name" value="Tscrpt_reg_LuxR_C"/>
</dbReference>
<protein>
    <recommendedName>
        <fullName evidence="5">HTH luxR-type domain-containing protein</fullName>
    </recommendedName>
</protein>
<evidence type="ECO:0000256" key="3">
    <source>
        <dbReference type="ARBA" id="ARBA00023163"/>
    </source>
</evidence>
<dbReference type="EMBL" id="CADCTC010000152">
    <property type="protein sequence ID" value="CAA9260108.1"/>
    <property type="molecule type" value="Genomic_DNA"/>
</dbReference>
<dbReference type="PROSITE" id="PS50043">
    <property type="entry name" value="HTH_LUXR_2"/>
    <property type="match status" value="1"/>
</dbReference>